<dbReference type="InterPro" id="IPR032675">
    <property type="entry name" value="LRR_dom_sf"/>
</dbReference>
<organism evidence="6 7">
    <name type="scientific">Rhododendron simsii</name>
    <name type="common">Sims's rhododendron</name>
    <dbReference type="NCBI Taxonomy" id="118357"/>
    <lineage>
        <taxon>Eukaryota</taxon>
        <taxon>Viridiplantae</taxon>
        <taxon>Streptophyta</taxon>
        <taxon>Embryophyta</taxon>
        <taxon>Tracheophyta</taxon>
        <taxon>Spermatophyta</taxon>
        <taxon>Magnoliopsida</taxon>
        <taxon>eudicotyledons</taxon>
        <taxon>Gunneridae</taxon>
        <taxon>Pentapetalae</taxon>
        <taxon>asterids</taxon>
        <taxon>Ericales</taxon>
        <taxon>Ericaceae</taxon>
        <taxon>Ericoideae</taxon>
        <taxon>Rhodoreae</taxon>
        <taxon>Rhododendron</taxon>
    </lineage>
</organism>
<comment type="caution">
    <text evidence="6">The sequence shown here is derived from an EMBL/GenBank/DDBJ whole genome shotgun (WGS) entry which is preliminary data.</text>
</comment>
<accession>A0A834LLM6</accession>
<reference evidence="6" key="1">
    <citation type="submission" date="2019-11" db="EMBL/GenBank/DDBJ databases">
        <authorList>
            <person name="Liu Y."/>
            <person name="Hou J."/>
            <person name="Li T.-Q."/>
            <person name="Guan C.-H."/>
            <person name="Wu X."/>
            <person name="Wu H.-Z."/>
            <person name="Ling F."/>
            <person name="Zhang R."/>
            <person name="Shi X.-G."/>
            <person name="Ren J.-P."/>
            <person name="Chen E.-F."/>
            <person name="Sun J.-M."/>
        </authorList>
    </citation>
    <scope>NUCLEOTIDE SEQUENCE</scope>
    <source>
        <strain evidence="6">Adult_tree_wgs_1</strain>
        <tissue evidence="6">Leaves</tissue>
    </source>
</reference>
<dbReference type="InterPro" id="IPR051582">
    <property type="entry name" value="LRR_extensin-like_regulator"/>
</dbReference>
<keyword evidence="2" id="KW-0964">Secreted</keyword>
<keyword evidence="3" id="KW-0732">Signal</keyword>
<dbReference type="SUPFAM" id="SSF52058">
    <property type="entry name" value="L domain-like"/>
    <property type="match status" value="1"/>
</dbReference>
<keyword evidence="5" id="KW-1133">Transmembrane helix</keyword>
<comment type="subcellular location">
    <subcellularLocation>
        <location evidence="1">Secreted</location>
    </subcellularLocation>
</comment>
<dbReference type="OrthoDB" id="676979at2759"/>
<dbReference type="InterPro" id="IPR001611">
    <property type="entry name" value="Leu-rich_rpt"/>
</dbReference>
<evidence type="ECO:0000256" key="4">
    <source>
        <dbReference type="ARBA" id="ARBA00022737"/>
    </source>
</evidence>
<dbReference type="Gene3D" id="3.80.10.10">
    <property type="entry name" value="Ribonuclease Inhibitor"/>
    <property type="match status" value="1"/>
</dbReference>
<keyword evidence="5" id="KW-0812">Transmembrane</keyword>
<evidence type="ECO:0000256" key="3">
    <source>
        <dbReference type="ARBA" id="ARBA00022729"/>
    </source>
</evidence>
<dbReference type="PANTHER" id="PTHR32093:SF91">
    <property type="entry name" value="LEUCINE-RICH REPEAT-CONTAINING N-TERMINAL PLANT-TYPE DOMAIN-CONTAINING PROTEIN"/>
    <property type="match status" value="1"/>
</dbReference>
<dbReference type="PANTHER" id="PTHR32093">
    <property type="entry name" value="LEUCINE-RICH REPEAT EXTENSIN-LIKE PROTEIN 3-RELATED"/>
    <property type="match status" value="1"/>
</dbReference>
<evidence type="ECO:0000256" key="2">
    <source>
        <dbReference type="ARBA" id="ARBA00022525"/>
    </source>
</evidence>
<dbReference type="AlphaFoldDB" id="A0A834LLM6"/>
<proteinExistence type="predicted"/>
<evidence type="ECO:0000313" key="6">
    <source>
        <dbReference type="EMBL" id="KAF7139384.1"/>
    </source>
</evidence>
<protein>
    <recommendedName>
        <fullName evidence="8">Leucine-rich repeat-containing N-terminal plant-type domain-containing protein</fullName>
    </recommendedName>
</protein>
<dbReference type="Pfam" id="PF00560">
    <property type="entry name" value="LRR_1"/>
    <property type="match status" value="1"/>
</dbReference>
<name>A0A834LLM6_RHOSS</name>
<evidence type="ECO:0008006" key="8">
    <source>
        <dbReference type="Google" id="ProtNLM"/>
    </source>
</evidence>
<evidence type="ECO:0000313" key="7">
    <source>
        <dbReference type="Proteomes" id="UP000626092"/>
    </source>
</evidence>
<dbReference type="EMBL" id="WJXA01000007">
    <property type="protein sequence ID" value="KAF7139384.1"/>
    <property type="molecule type" value="Genomic_DNA"/>
</dbReference>
<sequence>MRGREEYVTKACMERQRLLSGGNARGTDRNHVKARWKESARGAAQRTVLGDKPNRNRTAAQYASAVLPSVRSISLETHSVLITDALTSSPSLLFLIPLRPHQGSIPLSLSPANKSAIKQRVGEFVVLAVVGVYAEAVLTVLDAAMREFAGTEDMIQNTMSSTMSIEILLPYFFILLSLFFSLPSPASPKSLLPLPPLIFADQRLAVVYPIIQKFKTIIASDPRNITKTWVGADVCKYRGFFCDHPPDNETAIALASVDFNGFQLIAPTLEGFLDSLPDIALFHANSNFFSGSISPKIANLPYLYELDISNNLFTGSFPDSILGMKTLSFLDIRYNLFSGSVPPQLFTDETLVALFLNNNNFMQRLPDDLGNNRLLYLTLANNKFFGPIPRSIAKSMSSLTEVLFLNNMLSGCLPYELGLLNKAVVLDAGNNRLTGEIPFSLGCLENVEVLNLAGNLFYGMVPEVVCELGNLANLSLSDNYFTHLGPICRSLIMKGVIDVGNNCIPNVPFQRPVAECAEFFAQPRYCPYSETYSYIPCLLPHSSFPPLVQPAPSPS</sequence>
<feature type="transmembrane region" description="Helical" evidence="5">
    <location>
        <begin position="165"/>
        <end position="182"/>
    </location>
</feature>
<keyword evidence="7" id="KW-1185">Reference proteome</keyword>
<evidence type="ECO:0000256" key="1">
    <source>
        <dbReference type="ARBA" id="ARBA00004613"/>
    </source>
</evidence>
<dbReference type="Proteomes" id="UP000626092">
    <property type="component" value="Unassembled WGS sequence"/>
</dbReference>
<gene>
    <name evidence="6" type="ORF">RHSIM_Rhsim07G0225800</name>
</gene>
<evidence type="ECO:0000256" key="5">
    <source>
        <dbReference type="SAM" id="Phobius"/>
    </source>
</evidence>
<keyword evidence="4" id="KW-0677">Repeat</keyword>
<keyword evidence="5" id="KW-0472">Membrane</keyword>
<dbReference type="GO" id="GO:0005576">
    <property type="term" value="C:extracellular region"/>
    <property type="evidence" value="ECO:0007669"/>
    <property type="project" value="UniProtKB-SubCell"/>
</dbReference>